<name>A0A845B1Y9_9SPHN</name>
<comment type="caution">
    <text evidence="1">The sequence shown here is derived from an EMBL/GenBank/DDBJ whole genome shotgun (WGS) entry which is preliminary data.</text>
</comment>
<gene>
    <name evidence="1" type="ORF">GRI65_09015</name>
</gene>
<evidence type="ECO:0000313" key="2">
    <source>
        <dbReference type="Proteomes" id="UP000431922"/>
    </source>
</evidence>
<evidence type="ECO:0000313" key="1">
    <source>
        <dbReference type="EMBL" id="MXP44595.1"/>
    </source>
</evidence>
<proteinExistence type="predicted"/>
<accession>A0A845B1Y9</accession>
<reference evidence="1 2" key="1">
    <citation type="submission" date="2019-12" db="EMBL/GenBank/DDBJ databases">
        <title>Genomic-based taxomic classification of the family Erythrobacteraceae.</title>
        <authorList>
            <person name="Xu L."/>
        </authorList>
    </citation>
    <scope>NUCLEOTIDE SEQUENCE [LARGE SCALE GENOMIC DNA]</scope>
    <source>
        <strain evidence="1 2">KCTC 42453</strain>
    </source>
</reference>
<dbReference type="EMBL" id="WTYL01000002">
    <property type="protein sequence ID" value="MXP44595.1"/>
    <property type="molecule type" value="Genomic_DNA"/>
</dbReference>
<dbReference type="RefSeq" id="WP_160756169.1">
    <property type="nucleotide sequence ID" value="NZ_WTYL01000002.1"/>
</dbReference>
<sequence length="73" mass="7758">MRDIRSMPAQPRADSKEFDVGVAVSEALTIALMNVSSTIQVTNTACSGLIAIGVSIQIQQILINLIRNACEAV</sequence>
<organism evidence="1 2">
    <name type="scientific">Allopontixanthobacter sediminis</name>
    <dbReference type="NCBI Taxonomy" id="1689985"/>
    <lineage>
        <taxon>Bacteria</taxon>
        <taxon>Pseudomonadati</taxon>
        <taxon>Pseudomonadota</taxon>
        <taxon>Alphaproteobacteria</taxon>
        <taxon>Sphingomonadales</taxon>
        <taxon>Erythrobacteraceae</taxon>
        <taxon>Allopontixanthobacter</taxon>
    </lineage>
</organism>
<dbReference type="InterPro" id="IPR036890">
    <property type="entry name" value="HATPase_C_sf"/>
</dbReference>
<dbReference type="Proteomes" id="UP000431922">
    <property type="component" value="Unassembled WGS sequence"/>
</dbReference>
<keyword evidence="2" id="KW-1185">Reference proteome</keyword>
<dbReference type="SUPFAM" id="SSF55874">
    <property type="entry name" value="ATPase domain of HSP90 chaperone/DNA topoisomerase II/histidine kinase"/>
    <property type="match status" value="1"/>
</dbReference>
<dbReference type="AlphaFoldDB" id="A0A845B1Y9"/>
<protein>
    <submittedName>
        <fullName evidence="1">Uncharacterized protein</fullName>
    </submittedName>
</protein>